<proteinExistence type="predicted"/>
<evidence type="ECO:0000256" key="1">
    <source>
        <dbReference type="SAM" id="Phobius"/>
    </source>
</evidence>
<dbReference type="AlphaFoldDB" id="A0A0G1BF50"/>
<evidence type="ECO:0000313" key="2">
    <source>
        <dbReference type="EMBL" id="KKS44996.1"/>
    </source>
</evidence>
<evidence type="ECO:0000313" key="3">
    <source>
        <dbReference type="Proteomes" id="UP000034951"/>
    </source>
</evidence>
<keyword evidence="1" id="KW-1133">Transmembrane helix</keyword>
<organism evidence="2 3">
    <name type="scientific">Candidatus Azambacteria bacterium GW2011_GWA1_42_19</name>
    <dbReference type="NCBI Taxonomy" id="1618609"/>
    <lineage>
        <taxon>Bacteria</taxon>
        <taxon>Candidatus Azamiibacteriota</taxon>
    </lineage>
</organism>
<dbReference type="EMBL" id="LCDE01000036">
    <property type="protein sequence ID" value="KKS44996.1"/>
    <property type="molecule type" value="Genomic_DNA"/>
</dbReference>
<gene>
    <name evidence="2" type="ORF">UV10_C0036G0005</name>
</gene>
<feature type="transmembrane region" description="Helical" evidence="1">
    <location>
        <begin position="187"/>
        <end position="203"/>
    </location>
</feature>
<feature type="transmembrane region" description="Helical" evidence="1">
    <location>
        <begin position="82"/>
        <end position="100"/>
    </location>
</feature>
<reference evidence="2 3" key="1">
    <citation type="journal article" date="2015" name="Nature">
        <title>rRNA introns, odd ribosomes, and small enigmatic genomes across a large radiation of phyla.</title>
        <authorList>
            <person name="Brown C.T."/>
            <person name="Hug L.A."/>
            <person name="Thomas B.C."/>
            <person name="Sharon I."/>
            <person name="Castelle C.J."/>
            <person name="Singh A."/>
            <person name="Wilkins M.J."/>
            <person name="Williams K.H."/>
            <person name="Banfield J.F."/>
        </authorList>
    </citation>
    <scope>NUCLEOTIDE SEQUENCE [LARGE SCALE GENOMIC DNA]</scope>
</reference>
<feature type="transmembrane region" description="Helical" evidence="1">
    <location>
        <begin position="161"/>
        <end position="181"/>
    </location>
</feature>
<comment type="caution">
    <text evidence="2">The sequence shown here is derived from an EMBL/GenBank/DDBJ whole genome shotgun (WGS) entry which is preliminary data.</text>
</comment>
<feature type="transmembrane region" description="Helical" evidence="1">
    <location>
        <begin position="52"/>
        <end position="76"/>
    </location>
</feature>
<name>A0A0G1BF50_9BACT</name>
<keyword evidence="1" id="KW-0812">Transmembrane</keyword>
<keyword evidence="1" id="KW-0472">Membrane</keyword>
<accession>A0A0G1BF50</accession>
<dbReference type="Proteomes" id="UP000034951">
    <property type="component" value="Unassembled WGS sequence"/>
</dbReference>
<protein>
    <submittedName>
        <fullName evidence="2">Uncharacterized protein</fullName>
    </submittedName>
</protein>
<sequence length="209" mass="24036">MAFFKNNFKLRSQAEIDAEQKKKDEEKIRQHWLSIERSRKEREQYEIKEISGWMYVGPFVGLLVAGIAGVMIWLSGEGNAEGLWWVVGIGLAPLLLFGFTSDLDDKWKASVAAKREIEKEKDISESDDYSSSMTINGFEYKYEYIYTDSAFTYWFYKFTKFVMGLSTIGFGILAAILLFMWLGSISIAPTTIIIILLVIIIMNQNKSRE</sequence>